<feature type="transmembrane region" description="Helical" evidence="1">
    <location>
        <begin position="25"/>
        <end position="46"/>
    </location>
</feature>
<proteinExistence type="predicted"/>
<dbReference type="GO" id="GO:0090554">
    <property type="term" value="F:phosphatidylcholine floppase activity"/>
    <property type="evidence" value="ECO:0007669"/>
    <property type="project" value="TreeGrafter"/>
</dbReference>
<dbReference type="PANTHER" id="PTHR19229">
    <property type="entry name" value="ATP-BINDING CASSETTE TRANSPORTER SUBFAMILY A ABCA"/>
    <property type="match status" value="1"/>
</dbReference>
<keyword evidence="1" id="KW-1133">Transmembrane helix</keyword>
<dbReference type="Proteomes" id="UP000034805">
    <property type="component" value="Unassembled WGS sequence"/>
</dbReference>
<keyword evidence="1" id="KW-0812">Transmembrane</keyword>
<name>A0A0P7TNC1_SCLFO</name>
<gene>
    <name evidence="2" type="ORF">Z043_119198</name>
</gene>
<reference evidence="2 3" key="1">
    <citation type="submission" date="2015-08" db="EMBL/GenBank/DDBJ databases">
        <title>The genome of the Asian arowana (Scleropages formosus).</title>
        <authorList>
            <person name="Tan M.H."/>
            <person name="Gan H.M."/>
            <person name="Croft L.J."/>
            <person name="Austin C.M."/>
        </authorList>
    </citation>
    <scope>NUCLEOTIDE SEQUENCE [LARGE SCALE GENOMIC DNA]</scope>
    <source>
        <strain evidence="2">Aro1</strain>
    </source>
</reference>
<feature type="transmembrane region" description="Helical" evidence="1">
    <location>
        <begin position="67"/>
        <end position="90"/>
    </location>
</feature>
<dbReference type="GO" id="GO:0033700">
    <property type="term" value="P:phospholipid efflux"/>
    <property type="evidence" value="ECO:0007669"/>
    <property type="project" value="TreeGrafter"/>
</dbReference>
<protein>
    <submittedName>
        <fullName evidence="2">Uncharacterized protein</fullName>
    </submittedName>
</protein>
<comment type="caution">
    <text evidence="2">The sequence shown here is derived from an EMBL/GenBank/DDBJ whole genome shotgun (WGS) entry which is preliminary data.</text>
</comment>
<accession>A0A0P7TNC1</accession>
<dbReference type="GO" id="GO:0090556">
    <property type="term" value="F:phosphatidylserine floppase activity"/>
    <property type="evidence" value="ECO:0007669"/>
    <property type="project" value="TreeGrafter"/>
</dbReference>
<keyword evidence="1" id="KW-0472">Membrane</keyword>
<evidence type="ECO:0000256" key="1">
    <source>
        <dbReference type="SAM" id="Phobius"/>
    </source>
</evidence>
<organism evidence="2 3">
    <name type="scientific">Scleropages formosus</name>
    <name type="common">Asian bonytongue</name>
    <name type="synonym">Osteoglossum formosum</name>
    <dbReference type="NCBI Taxonomy" id="113540"/>
    <lineage>
        <taxon>Eukaryota</taxon>
        <taxon>Metazoa</taxon>
        <taxon>Chordata</taxon>
        <taxon>Craniata</taxon>
        <taxon>Vertebrata</taxon>
        <taxon>Euteleostomi</taxon>
        <taxon>Actinopterygii</taxon>
        <taxon>Neopterygii</taxon>
        <taxon>Teleostei</taxon>
        <taxon>Osteoglossocephala</taxon>
        <taxon>Osteoglossomorpha</taxon>
        <taxon>Osteoglossiformes</taxon>
        <taxon>Osteoglossidae</taxon>
        <taxon>Scleropages</taxon>
    </lineage>
</organism>
<sequence>MLRSRAERALTSLVTPSFTPSIGGILPMFLVLAFMYSVSAIIKGLVLEKELQLKEVLRAVGVRSGTLWCSQFIENVVLLAVPCALISVMVKVSGDSVRWLAIGGRHITKCYGLGVLGGS</sequence>
<dbReference type="PANTHER" id="PTHR19229:SF234">
    <property type="entry name" value="ATP-BINDING CASSETTE SUB-FAMILY A MEMBER 1-LIKE"/>
    <property type="match status" value="1"/>
</dbReference>
<evidence type="ECO:0000313" key="2">
    <source>
        <dbReference type="EMBL" id="KPP62607.1"/>
    </source>
</evidence>
<evidence type="ECO:0000313" key="3">
    <source>
        <dbReference type="Proteomes" id="UP000034805"/>
    </source>
</evidence>
<dbReference type="GO" id="GO:0140359">
    <property type="term" value="F:ABC-type transporter activity"/>
    <property type="evidence" value="ECO:0007669"/>
    <property type="project" value="InterPro"/>
</dbReference>
<dbReference type="InterPro" id="IPR026082">
    <property type="entry name" value="ABCA"/>
</dbReference>
<dbReference type="EMBL" id="JARO02008527">
    <property type="protein sequence ID" value="KPP62607.1"/>
    <property type="molecule type" value="Genomic_DNA"/>
</dbReference>
<dbReference type="AlphaFoldDB" id="A0A0P7TNC1"/>
<dbReference type="GO" id="GO:0016020">
    <property type="term" value="C:membrane"/>
    <property type="evidence" value="ECO:0007669"/>
    <property type="project" value="InterPro"/>
</dbReference>